<sequence>MEDMSRTQRKDGRFMFAHADIFFSDRKRRNQLLRIRIRRQETAAKALAFFSGAR</sequence>
<dbReference type="Proteomes" id="UP000034846">
    <property type="component" value="Unassembled WGS sequence"/>
</dbReference>
<gene>
    <name evidence="1" type="ORF">UY72_C0013G0018</name>
</gene>
<comment type="caution">
    <text evidence="1">The sequence shown here is derived from an EMBL/GenBank/DDBJ whole genome shotgun (WGS) entry which is preliminary data.</text>
</comment>
<dbReference type="EMBL" id="LCRD01000013">
    <property type="protein sequence ID" value="KKW30408.1"/>
    <property type="molecule type" value="Genomic_DNA"/>
</dbReference>
<accession>A0A0G1XGL5</accession>
<evidence type="ECO:0000313" key="1">
    <source>
        <dbReference type="EMBL" id="KKW30408.1"/>
    </source>
</evidence>
<organism evidence="1 2">
    <name type="scientific">Candidatus Uhrbacteria bacterium GW2011_GWD2_52_7</name>
    <dbReference type="NCBI Taxonomy" id="1618989"/>
    <lineage>
        <taxon>Bacteria</taxon>
        <taxon>Candidatus Uhriibacteriota</taxon>
    </lineage>
</organism>
<proteinExistence type="predicted"/>
<dbReference type="AlphaFoldDB" id="A0A0G1XGL5"/>
<reference evidence="1 2" key="1">
    <citation type="journal article" date="2015" name="Nature">
        <title>rRNA introns, odd ribosomes, and small enigmatic genomes across a large radiation of phyla.</title>
        <authorList>
            <person name="Brown C.T."/>
            <person name="Hug L.A."/>
            <person name="Thomas B.C."/>
            <person name="Sharon I."/>
            <person name="Castelle C.J."/>
            <person name="Singh A."/>
            <person name="Wilkins M.J."/>
            <person name="Williams K.H."/>
            <person name="Banfield J.F."/>
        </authorList>
    </citation>
    <scope>NUCLEOTIDE SEQUENCE [LARGE SCALE GENOMIC DNA]</scope>
</reference>
<name>A0A0G1XGL5_9BACT</name>
<evidence type="ECO:0000313" key="2">
    <source>
        <dbReference type="Proteomes" id="UP000034846"/>
    </source>
</evidence>
<protein>
    <submittedName>
        <fullName evidence="1">Uncharacterized protein</fullName>
    </submittedName>
</protein>